<protein>
    <submittedName>
        <fullName evidence="8">Putative MFS family arabinose efflux permease</fullName>
    </submittedName>
</protein>
<feature type="transmembrane region" description="Helical" evidence="7">
    <location>
        <begin position="25"/>
        <end position="50"/>
    </location>
</feature>
<evidence type="ECO:0000256" key="1">
    <source>
        <dbReference type="ARBA" id="ARBA00004651"/>
    </source>
</evidence>
<evidence type="ECO:0000313" key="8">
    <source>
        <dbReference type="EMBL" id="TCO55748.1"/>
    </source>
</evidence>
<comment type="subcellular location">
    <subcellularLocation>
        <location evidence="1">Cell membrane</location>
        <topology evidence="1">Multi-pass membrane protein</topology>
    </subcellularLocation>
</comment>
<organism evidence="8 9">
    <name type="scientific">Actinocrispum wychmicini</name>
    <dbReference type="NCBI Taxonomy" id="1213861"/>
    <lineage>
        <taxon>Bacteria</taxon>
        <taxon>Bacillati</taxon>
        <taxon>Actinomycetota</taxon>
        <taxon>Actinomycetes</taxon>
        <taxon>Pseudonocardiales</taxon>
        <taxon>Pseudonocardiaceae</taxon>
        <taxon>Actinocrispum</taxon>
    </lineage>
</organism>
<feature type="transmembrane region" description="Helical" evidence="7">
    <location>
        <begin position="300"/>
        <end position="318"/>
    </location>
</feature>
<evidence type="ECO:0000313" key="9">
    <source>
        <dbReference type="Proteomes" id="UP000295680"/>
    </source>
</evidence>
<name>A0A4R2JFV8_9PSEU</name>
<accession>A0A4R2JFV8</accession>
<feature type="transmembrane region" description="Helical" evidence="7">
    <location>
        <begin position="270"/>
        <end position="288"/>
    </location>
</feature>
<gene>
    <name evidence="8" type="ORF">EV192_107171</name>
</gene>
<feature type="transmembrane region" description="Helical" evidence="7">
    <location>
        <begin position="364"/>
        <end position="385"/>
    </location>
</feature>
<evidence type="ECO:0000256" key="4">
    <source>
        <dbReference type="ARBA" id="ARBA00022692"/>
    </source>
</evidence>
<feature type="transmembrane region" description="Helical" evidence="7">
    <location>
        <begin position="237"/>
        <end position="258"/>
    </location>
</feature>
<dbReference type="InterPro" id="IPR010290">
    <property type="entry name" value="TM_effector"/>
</dbReference>
<keyword evidence="3" id="KW-1003">Cell membrane</keyword>
<keyword evidence="4 7" id="KW-0812">Transmembrane</keyword>
<evidence type="ECO:0000256" key="2">
    <source>
        <dbReference type="ARBA" id="ARBA00022448"/>
    </source>
</evidence>
<keyword evidence="5 7" id="KW-1133">Transmembrane helix</keyword>
<dbReference type="EMBL" id="SLWS01000007">
    <property type="protein sequence ID" value="TCO55748.1"/>
    <property type="molecule type" value="Genomic_DNA"/>
</dbReference>
<evidence type="ECO:0000256" key="5">
    <source>
        <dbReference type="ARBA" id="ARBA00022989"/>
    </source>
</evidence>
<evidence type="ECO:0000256" key="6">
    <source>
        <dbReference type="ARBA" id="ARBA00023136"/>
    </source>
</evidence>
<dbReference type="Proteomes" id="UP000295680">
    <property type="component" value="Unassembled WGS sequence"/>
</dbReference>
<dbReference type="InterPro" id="IPR036259">
    <property type="entry name" value="MFS_trans_sf"/>
</dbReference>
<evidence type="ECO:0000256" key="7">
    <source>
        <dbReference type="SAM" id="Phobius"/>
    </source>
</evidence>
<feature type="transmembrane region" description="Helical" evidence="7">
    <location>
        <begin position="90"/>
        <end position="111"/>
    </location>
</feature>
<feature type="transmembrane region" description="Helical" evidence="7">
    <location>
        <begin position="391"/>
        <end position="409"/>
    </location>
</feature>
<dbReference type="AlphaFoldDB" id="A0A4R2JFV8"/>
<sequence length="427" mass="45383">MTQSASPRGATVRPNDSLWRNRNFVLLWLGQGAGTLGPQVALIAMPLLALEALNATAFQVSLLTFLGWLPYLLFSLPAGVIADRVDQRRLMIACDLCRMLLMLSIPAVTLLDGLSLGYLYAVISLSGVLTVLFTVAYRSQLPKLVSRAQLVDGNGKLGVSERLAELSGPAIGGALAGLIGAARALYANALALVLSATTLWLIKVPKSESTGSTRVSFKAAMGEGLTFVRREPILRKLLLCTSVCNFFVMASVSIQVTFMARELHGSESAIGLVFTAGAVGGVLAGVFAHRIAVRVGTARIIWMSMLLPGPLYFLMPLATSGWGLAMYGVGLAAMSANSTLFNTASLSYRQMVCPPELLSRVSSVYLWIAYGVVPLGSLFGGALATGAGLRTALWVCVLGMWSASLFVVFSPLRKMRDVPIPDRAHAT</sequence>
<feature type="transmembrane region" description="Helical" evidence="7">
    <location>
        <begin position="117"/>
        <end position="137"/>
    </location>
</feature>
<dbReference type="GO" id="GO:0005886">
    <property type="term" value="C:plasma membrane"/>
    <property type="evidence" value="ECO:0007669"/>
    <property type="project" value="UniProtKB-SubCell"/>
</dbReference>
<comment type="caution">
    <text evidence="8">The sequence shown here is derived from an EMBL/GenBank/DDBJ whole genome shotgun (WGS) entry which is preliminary data.</text>
</comment>
<feature type="transmembrane region" description="Helical" evidence="7">
    <location>
        <begin position="56"/>
        <end position="78"/>
    </location>
</feature>
<keyword evidence="9" id="KW-1185">Reference proteome</keyword>
<dbReference type="Gene3D" id="1.20.1250.20">
    <property type="entry name" value="MFS general substrate transporter like domains"/>
    <property type="match status" value="1"/>
</dbReference>
<dbReference type="CDD" id="cd06173">
    <property type="entry name" value="MFS_MefA_like"/>
    <property type="match status" value="1"/>
</dbReference>
<keyword evidence="2" id="KW-0813">Transport</keyword>
<evidence type="ECO:0000256" key="3">
    <source>
        <dbReference type="ARBA" id="ARBA00022475"/>
    </source>
</evidence>
<dbReference type="RefSeq" id="WP_132121803.1">
    <property type="nucleotide sequence ID" value="NZ_SLWS01000007.1"/>
</dbReference>
<reference evidence="8 9" key="1">
    <citation type="submission" date="2019-03" db="EMBL/GenBank/DDBJ databases">
        <title>Genomic Encyclopedia of Type Strains, Phase IV (KMG-IV): sequencing the most valuable type-strain genomes for metagenomic binning, comparative biology and taxonomic classification.</title>
        <authorList>
            <person name="Goeker M."/>
        </authorList>
    </citation>
    <scope>NUCLEOTIDE SEQUENCE [LARGE SCALE GENOMIC DNA]</scope>
    <source>
        <strain evidence="8 9">DSM 45934</strain>
    </source>
</reference>
<keyword evidence="6 7" id="KW-0472">Membrane</keyword>
<dbReference type="Pfam" id="PF05977">
    <property type="entry name" value="MFS_3"/>
    <property type="match status" value="1"/>
</dbReference>
<dbReference type="PANTHER" id="PTHR23513:SF6">
    <property type="entry name" value="MAJOR FACILITATOR SUPERFAMILY ASSOCIATED DOMAIN-CONTAINING PROTEIN"/>
    <property type="match status" value="1"/>
</dbReference>
<dbReference type="OrthoDB" id="9815525at2"/>
<proteinExistence type="predicted"/>
<dbReference type="PANTHER" id="PTHR23513">
    <property type="entry name" value="INTEGRAL MEMBRANE EFFLUX PROTEIN-RELATED"/>
    <property type="match status" value="1"/>
</dbReference>
<feature type="transmembrane region" description="Helical" evidence="7">
    <location>
        <begin position="324"/>
        <end position="343"/>
    </location>
</feature>
<dbReference type="SUPFAM" id="SSF103473">
    <property type="entry name" value="MFS general substrate transporter"/>
    <property type="match status" value="1"/>
</dbReference>